<feature type="compositionally biased region" description="Basic and acidic residues" evidence="1">
    <location>
        <begin position="1"/>
        <end position="11"/>
    </location>
</feature>
<feature type="region of interest" description="Disordered" evidence="1">
    <location>
        <begin position="121"/>
        <end position="142"/>
    </location>
</feature>
<feature type="compositionally biased region" description="Acidic residues" evidence="1">
    <location>
        <begin position="178"/>
        <end position="203"/>
    </location>
</feature>
<sequence>MDIGDYLKQEEPVPTQGYSHEMDMGDFKQDIFKTDGFGVFGSYGNNLNLDPFRDNNGHGGHGSLSFYGNMTHQLPVAPSGFDGHSLSHSFEHADEHHGATLSGLNGHFSSQNFQQNFEVHQPSNISNHNDHSSGQGVEQYEDSSVMPNEINEIVDSVEHGQDSVEQEDEEDKVPLKDEEYDSDDEFKDEDEEDEAAEDDGEDDNGQKKRKLKDKRKPYKQPRILTRWDPSKDQLTLLSLIYILERENIKVPYEELNLLVNGGAKWDDAEGGSVFQHLNKLRRARIFFGLPVPPPRKGKRGTMDDPKIPSEKEIKTYRSLTFIRPDHEDKMTGTPGTMKAQYAPIPIPGRPDLPIYEPTQDPPMWPLPDGFAFEKYGKEIVTPGAKAAPASDKRQVKSVKISVKKEEEEEFVPVVSTEKKGRSTKKAAKAQEDDVVHPSEKSARKGKNTPAASKRKAAAKIDSTSTPAKPKGVPKSKKAAATQKKTPATLNKIADCLNEKLDLDATPSKQARGDKKAMVAAVPEFKEMLTTEPSSVAINEAEQSGQSYGRVDTNPTGMPAQSFISMHAGLPPNRFRMGGHQTNQSFDLLSSMSTASSHAMHNAPTQFMPNGVNYSHNNSTGNGFGHQMMSVNVPSFAHGHGWDNMNRQEMVGNFEPSAQQLAVPQSMQHYNNSHSYGNFQAPGNVHAHGNVQARDHGSHGLHITESSAMMPRDLAQLDMGIGDYTFASGPASDLASQQQIFAAPYASQMQNDDNDNKLDMEQYPGEFNISDLDASNIFHNKHQ</sequence>
<dbReference type="AlphaFoldDB" id="A0A074WDD1"/>
<dbReference type="OrthoDB" id="3903267at2759"/>
<evidence type="ECO:0000313" key="3">
    <source>
        <dbReference type="Proteomes" id="UP000027730"/>
    </source>
</evidence>
<feature type="region of interest" description="Disordered" evidence="1">
    <location>
        <begin position="1"/>
        <end position="20"/>
    </location>
</feature>
<dbReference type="EMBL" id="KL584715">
    <property type="protein sequence ID" value="KEQ70998.1"/>
    <property type="molecule type" value="Genomic_DNA"/>
</dbReference>
<dbReference type="GeneID" id="25413942"/>
<keyword evidence="3" id="KW-1185">Reference proteome</keyword>
<dbReference type="HOGENOM" id="CLU_358229_0_0_1"/>
<protein>
    <submittedName>
        <fullName evidence="2">Uncharacterized protein</fullName>
    </submittedName>
</protein>
<accession>A0A074WDD1</accession>
<gene>
    <name evidence="2" type="ORF">M436DRAFT_65810</name>
</gene>
<proteinExistence type="predicted"/>
<feature type="compositionally biased region" description="Polar residues" evidence="1">
    <location>
        <begin position="121"/>
        <end position="136"/>
    </location>
</feature>
<feature type="compositionally biased region" description="Basic residues" evidence="1">
    <location>
        <begin position="207"/>
        <end position="216"/>
    </location>
</feature>
<evidence type="ECO:0000313" key="2">
    <source>
        <dbReference type="EMBL" id="KEQ70998.1"/>
    </source>
</evidence>
<feature type="compositionally biased region" description="Basic and acidic residues" evidence="1">
    <location>
        <begin position="428"/>
        <end position="442"/>
    </location>
</feature>
<feature type="region of interest" description="Disordered" evidence="1">
    <location>
        <begin position="158"/>
        <end position="216"/>
    </location>
</feature>
<name>A0A074WDD1_9PEZI</name>
<dbReference type="Proteomes" id="UP000027730">
    <property type="component" value="Unassembled WGS sequence"/>
</dbReference>
<reference evidence="2 3" key="1">
    <citation type="journal article" date="2014" name="BMC Genomics">
        <title>Genome sequencing of four Aureobasidium pullulans varieties: biotechnological potential, stress tolerance, and description of new species.</title>
        <authorList>
            <person name="Gostin Ar C."/>
            <person name="Ohm R.A."/>
            <person name="Kogej T."/>
            <person name="Sonjak S."/>
            <person name="Turk M."/>
            <person name="Zajc J."/>
            <person name="Zalar P."/>
            <person name="Grube M."/>
            <person name="Sun H."/>
            <person name="Han J."/>
            <person name="Sharma A."/>
            <person name="Chiniquy J."/>
            <person name="Ngan C.Y."/>
            <person name="Lipzen A."/>
            <person name="Barry K."/>
            <person name="Grigoriev I.V."/>
            <person name="Gunde-Cimerman N."/>
        </authorList>
    </citation>
    <scope>NUCLEOTIDE SEQUENCE [LARGE SCALE GENOMIC DNA]</scope>
    <source>
        <strain evidence="2 3">CBS 147.97</strain>
    </source>
</reference>
<organism evidence="2 3">
    <name type="scientific">Aureobasidium namibiae CBS 147.97</name>
    <dbReference type="NCBI Taxonomy" id="1043004"/>
    <lineage>
        <taxon>Eukaryota</taxon>
        <taxon>Fungi</taxon>
        <taxon>Dikarya</taxon>
        <taxon>Ascomycota</taxon>
        <taxon>Pezizomycotina</taxon>
        <taxon>Dothideomycetes</taxon>
        <taxon>Dothideomycetidae</taxon>
        <taxon>Dothideales</taxon>
        <taxon>Saccotheciaceae</taxon>
        <taxon>Aureobasidium</taxon>
    </lineage>
</organism>
<evidence type="ECO:0000256" key="1">
    <source>
        <dbReference type="SAM" id="MobiDB-lite"/>
    </source>
</evidence>
<dbReference type="STRING" id="1043004.A0A074WDD1"/>
<feature type="region of interest" description="Disordered" evidence="1">
    <location>
        <begin position="406"/>
        <end position="485"/>
    </location>
</feature>
<dbReference type="RefSeq" id="XP_013425237.1">
    <property type="nucleotide sequence ID" value="XM_013569783.1"/>
</dbReference>